<dbReference type="Proteomes" id="UP000663842">
    <property type="component" value="Unassembled WGS sequence"/>
</dbReference>
<comment type="caution">
    <text evidence="1">The sequence shown here is derived from an EMBL/GenBank/DDBJ whole genome shotgun (WGS) entry which is preliminary data.</text>
</comment>
<dbReference type="EMBL" id="CAJOBF010005853">
    <property type="protein sequence ID" value="CAF4188820.1"/>
    <property type="molecule type" value="Genomic_DNA"/>
</dbReference>
<dbReference type="AlphaFoldDB" id="A0A820A7T5"/>
<organism evidence="1 3">
    <name type="scientific">Rotaria magnacalcarata</name>
    <dbReference type="NCBI Taxonomy" id="392030"/>
    <lineage>
        <taxon>Eukaryota</taxon>
        <taxon>Metazoa</taxon>
        <taxon>Spiralia</taxon>
        <taxon>Gnathifera</taxon>
        <taxon>Rotifera</taxon>
        <taxon>Eurotatoria</taxon>
        <taxon>Bdelloidea</taxon>
        <taxon>Philodinida</taxon>
        <taxon>Philodinidae</taxon>
        <taxon>Rotaria</taxon>
    </lineage>
</organism>
<dbReference type="Proteomes" id="UP000681967">
    <property type="component" value="Unassembled WGS sequence"/>
</dbReference>
<sequence length="31" mass="3476">AKLARVIRYCWSQGEVIDLLPTHKQLIIGGP</sequence>
<accession>A0A820A7T5</accession>
<dbReference type="EMBL" id="CAJOBH010150448">
    <property type="protein sequence ID" value="CAF4843656.1"/>
    <property type="molecule type" value="Genomic_DNA"/>
</dbReference>
<proteinExistence type="predicted"/>
<protein>
    <submittedName>
        <fullName evidence="1">Uncharacterized protein</fullName>
    </submittedName>
</protein>
<evidence type="ECO:0000313" key="3">
    <source>
        <dbReference type="Proteomes" id="UP000663842"/>
    </source>
</evidence>
<reference evidence="1" key="1">
    <citation type="submission" date="2021-02" db="EMBL/GenBank/DDBJ databases">
        <authorList>
            <person name="Nowell W R."/>
        </authorList>
    </citation>
    <scope>NUCLEOTIDE SEQUENCE</scope>
</reference>
<evidence type="ECO:0000313" key="2">
    <source>
        <dbReference type="EMBL" id="CAF4843656.1"/>
    </source>
</evidence>
<feature type="non-terminal residue" evidence="1">
    <location>
        <position position="1"/>
    </location>
</feature>
<name>A0A820A7T5_9BILA</name>
<evidence type="ECO:0000313" key="1">
    <source>
        <dbReference type="EMBL" id="CAF4188820.1"/>
    </source>
</evidence>
<gene>
    <name evidence="2" type="ORF">BYL167_LOCUS49909</name>
    <name evidence="1" type="ORF">UXM345_LOCUS27305</name>
</gene>